<sequence>MSLKGKVCVVTGASRGIGKGIALQLGKAGAIVYITGRTLTSSGDVTGSLTDTAREVEERGGRCIPVQCDHSNDDDIVELFDTIKKQQNGQLDLLVNNAYAAVKMISENKGKSFWEQPMSMWDTVNIVGLRNHYMCAIHAARLMVPRRSGLIVNVSSGGGLKYLFNIPYGVGKEACDRMAADCAVELRRHNVAFVSLWPGAVRTEFTNQLSQSADSAKTKKSGINFAEGETTEYAGKAVVNLLSDKNLMSKKSGKIHLTSDLAYEYGFTDIDGRQPPSIRQLSFLLGQNPKTAWIAKWTPGFLYIPRWLLAQAGNKF</sequence>
<dbReference type="PANTHER" id="PTHR44147:SF2">
    <property type="entry name" value="DEHYDROGENASE_REDUCTASE SDR FAMILY MEMBER 1"/>
    <property type="match status" value="1"/>
</dbReference>
<dbReference type="EMBL" id="NEDP02005575">
    <property type="protein sequence ID" value="OWF37925.1"/>
    <property type="molecule type" value="Genomic_DNA"/>
</dbReference>
<dbReference type="Proteomes" id="UP000242188">
    <property type="component" value="Unassembled WGS sequence"/>
</dbReference>
<keyword evidence="2" id="KW-1185">Reference proteome</keyword>
<proteinExistence type="predicted"/>
<reference evidence="1 2" key="1">
    <citation type="journal article" date="2017" name="Nat. Ecol. Evol.">
        <title>Scallop genome provides insights into evolution of bilaterian karyotype and development.</title>
        <authorList>
            <person name="Wang S."/>
            <person name="Zhang J."/>
            <person name="Jiao W."/>
            <person name="Li J."/>
            <person name="Xun X."/>
            <person name="Sun Y."/>
            <person name="Guo X."/>
            <person name="Huan P."/>
            <person name="Dong B."/>
            <person name="Zhang L."/>
            <person name="Hu X."/>
            <person name="Sun X."/>
            <person name="Wang J."/>
            <person name="Zhao C."/>
            <person name="Wang Y."/>
            <person name="Wang D."/>
            <person name="Huang X."/>
            <person name="Wang R."/>
            <person name="Lv J."/>
            <person name="Li Y."/>
            <person name="Zhang Z."/>
            <person name="Liu B."/>
            <person name="Lu W."/>
            <person name="Hui Y."/>
            <person name="Liang J."/>
            <person name="Zhou Z."/>
            <person name="Hou R."/>
            <person name="Li X."/>
            <person name="Liu Y."/>
            <person name="Li H."/>
            <person name="Ning X."/>
            <person name="Lin Y."/>
            <person name="Zhao L."/>
            <person name="Xing Q."/>
            <person name="Dou J."/>
            <person name="Li Y."/>
            <person name="Mao J."/>
            <person name="Guo H."/>
            <person name="Dou H."/>
            <person name="Li T."/>
            <person name="Mu C."/>
            <person name="Jiang W."/>
            <person name="Fu Q."/>
            <person name="Fu X."/>
            <person name="Miao Y."/>
            <person name="Liu J."/>
            <person name="Yu Q."/>
            <person name="Li R."/>
            <person name="Liao H."/>
            <person name="Li X."/>
            <person name="Kong Y."/>
            <person name="Jiang Z."/>
            <person name="Chourrout D."/>
            <person name="Li R."/>
            <person name="Bao Z."/>
        </authorList>
    </citation>
    <scope>NUCLEOTIDE SEQUENCE [LARGE SCALE GENOMIC DNA]</scope>
    <source>
        <strain evidence="1 2">PY_sf001</strain>
    </source>
</reference>
<name>A0A210PN43_MIZYE</name>
<dbReference type="STRING" id="6573.A0A210PN43"/>
<protein>
    <submittedName>
        <fullName evidence="1">Dehydrogenase/reductase SDR family member 1</fullName>
    </submittedName>
</protein>
<accession>A0A210PN43</accession>
<evidence type="ECO:0000313" key="2">
    <source>
        <dbReference type="Proteomes" id="UP000242188"/>
    </source>
</evidence>
<dbReference type="InterPro" id="IPR002347">
    <property type="entry name" value="SDR_fam"/>
</dbReference>
<comment type="caution">
    <text evidence="1">The sequence shown here is derived from an EMBL/GenBank/DDBJ whole genome shotgun (WGS) entry which is preliminary data.</text>
</comment>
<dbReference type="Gene3D" id="3.40.50.720">
    <property type="entry name" value="NAD(P)-binding Rossmann-like Domain"/>
    <property type="match status" value="1"/>
</dbReference>
<dbReference type="AlphaFoldDB" id="A0A210PN43"/>
<dbReference type="InterPro" id="IPR036291">
    <property type="entry name" value="NAD(P)-bd_dom_sf"/>
</dbReference>
<dbReference type="Pfam" id="PF00106">
    <property type="entry name" value="adh_short"/>
    <property type="match status" value="1"/>
</dbReference>
<gene>
    <name evidence="1" type="ORF">KP79_PYT14245</name>
</gene>
<organism evidence="1 2">
    <name type="scientific">Mizuhopecten yessoensis</name>
    <name type="common">Japanese scallop</name>
    <name type="synonym">Patinopecten yessoensis</name>
    <dbReference type="NCBI Taxonomy" id="6573"/>
    <lineage>
        <taxon>Eukaryota</taxon>
        <taxon>Metazoa</taxon>
        <taxon>Spiralia</taxon>
        <taxon>Lophotrochozoa</taxon>
        <taxon>Mollusca</taxon>
        <taxon>Bivalvia</taxon>
        <taxon>Autobranchia</taxon>
        <taxon>Pteriomorphia</taxon>
        <taxon>Pectinida</taxon>
        <taxon>Pectinoidea</taxon>
        <taxon>Pectinidae</taxon>
        <taxon>Mizuhopecten</taxon>
    </lineage>
</organism>
<evidence type="ECO:0000313" key="1">
    <source>
        <dbReference type="EMBL" id="OWF37925.1"/>
    </source>
</evidence>
<dbReference type="PRINTS" id="PR00081">
    <property type="entry name" value="GDHRDH"/>
</dbReference>
<dbReference type="OrthoDB" id="1933717at2759"/>
<dbReference type="SUPFAM" id="SSF51735">
    <property type="entry name" value="NAD(P)-binding Rossmann-fold domains"/>
    <property type="match status" value="1"/>
</dbReference>
<dbReference type="PANTHER" id="PTHR44147">
    <property type="entry name" value="DEHYDROGENASE/REDUCTASE SDR FAMILY MEMBER 1"/>
    <property type="match status" value="1"/>
</dbReference>